<dbReference type="AlphaFoldDB" id="A0A381Z0C2"/>
<name>A0A381Z0C2_9ZZZZ</name>
<evidence type="ECO:0000313" key="1">
    <source>
        <dbReference type="EMBL" id="SVA82283.1"/>
    </source>
</evidence>
<reference evidence="1" key="1">
    <citation type="submission" date="2018-05" db="EMBL/GenBank/DDBJ databases">
        <authorList>
            <person name="Lanie J.A."/>
            <person name="Ng W.-L."/>
            <person name="Kazmierczak K.M."/>
            <person name="Andrzejewski T.M."/>
            <person name="Davidsen T.M."/>
            <person name="Wayne K.J."/>
            <person name="Tettelin H."/>
            <person name="Glass J.I."/>
            <person name="Rusch D."/>
            <person name="Podicherti R."/>
            <person name="Tsui H.-C.T."/>
            <person name="Winkler M.E."/>
        </authorList>
    </citation>
    <scope>NUCLEOTIDE SEQUENCE</scope>
</reference>
<protein>
    <submittedName>
        <fullName evidence="1">Uncharacterized protein</fullName>
    </submittedName>
</protein>
<organism evidence="1">
    <name type="scientific">marine metagenome</name>
    <dbReference type="NCBI Taxonomy" id="408172"/>
    <lineage>
        <taxon>unclassified sequences</taxon>
        <taxon>metagenomes</taxon>
        <taxon>ecological metagenomes</taxon>
    </lineage>
</organism>
<dbReference type="EMBL" id="UINC01019437">
    <property type="protein sequence ID" value="SVA82283.1"/>
    <property type="molecule type" value="Genomic_DNA"/>
</dbReference>
<sequence>LYRWILLLIDKNRKSAQSRTPNEAIPVSIRRENIFLEGEK</sequence>
<proteinExistence type="predicted"/>
<feature type="non-terminal residue" evidence="1">
    <location>
        <position position="1"/>
    </location>
</feature>
<gene>
    <name evidence="1" type="ORF">METZ01_LOCUS135137</name>
</gene>
<accession>A0A381Z0C2</accession>